<reference evidence="7" key="1">
    <citation type="submission" date="2018-02" db="EMBL/GenBank/DDBJ databases">
        <authorList>
            <person name="Hausmann B."/>
        </authorList>
    </citation>
    <scope>NUCLEOTIDE SEQUENCE [LARGE SCALE GENOMIC DNA]</scope>
    <source>
        <strain evidence="7">Peat soil MAG SbA5</strain>
    </source>
</reference>
<evidence type="ECO:0000313" key="6">
    <source>
        <dbReference type="EMBL" id="SPE28730.1"/>
    </source>
</evidence>
<dbReference type="SUPFAM" id="SSF48498">
    <property type="entry name" value="Tetracyclin repressor-like, C-terminal domain"/>
    <property type="match status" value="1"/>
</dbReference>
<dbReference type="GO" id="GO:0003677">
    <property type="term" value="F:DNA binding"/>
    <property type="evidence" value="ECO:0007669"/>
    <property type="project" value="UniProtKB-UniRule"/>
</dbReference>
<keyword evidence="3" id="KW-0804">Transcription</keyword>
<dbReference type="InterPro" id="IPR001647">
    <property type="entry name" value="HTH_TetR"/>
</dbReference>
<gene>
    <name evidence="6" type="ORF">SBA5_690014</name>
</gene>
<dbReference type="SUPFAM" id="SSF46689">
    <property type="entry name" value="Homeodomain-like"/>
    <property type="match status" value="1"/>
</dbReference>
<dbReference type="OrthoDB" id="9785164at2"/>
<dbReference type="PANTHER" id="PTHR47506:SF7">
    <property type="entry name" value="TRANSCRIPTIONAL REGULATORY PROTEIN"/>
    <property type="match status" value="1"/>
</dbReference>
<dbReference type="Gene3D" id="1.10.357.10">
    <property type="entry name" value="Tetracycline Repressor, domain 2"/>
    <property type="match status" value="1"/>
</dbReference>
<dbReference type="PANTHER" id="PTHR47506">
    <property type="entry name" value="TRANSCRIPTIONAL REGULATORY PROTEIN"/>
    <property type="match status" value="1"/>
</dbReference>
<organism evidence="6 7">
    <name type="scientific">Candidatus Sulfuritelmatomonas gaucii</name>
    <dbReference type="NCBI Taxonomy" id="2043161"/>
    <lineage>
        <taxon>Bacteria</taxon>
        <taxon>Pseudomonadati</taxon>
        <taxon>Acidobacteriota</taxon>
        <taxon>Terriglobia</taxon>
        <taxon>Terriglobales</taxon>
        <taxon>Acidobacteriaceae</taxon>
        <taxon>Candidatus Sulfuritelmatomonas</taxon>
    </lineage>
</organism>
<protein>
    <submittedName>
        <fullName evidence="6">Transcriptional regulator, TetR family</fullName>
    </submittedName>
</protein>
<evidence type="ECO:0000256" key="2">
    <source>
        <dbReference type="ARBA" id="ARBA00023125"/>
    </source>
</evidence>
<evidence type="ECO:0000256" key="4">
    <source>
        <dbReference type="PROSITE-ProRule" id="PRU00335"/>
    </source>
</evidence>
<feature type="domain" description="HTH tetR-type" evidence="5">
    <location>
        <begin position="9"/>
        <end position="69"/>
    </location>
</feature>
<accession>A0A2N9LZU0</accession>
<dbReference type="Proteomes" id="UP000239735">
    <property type="component" value="Unassembled WGS sequence"/>
</dbReference>
<dbReference type="EMBL" id="OKRB01000129">
    <property type="protein sequence ID" value="SPE28730.1"/>
    <property type="molecule type" value="Genomic_DNA"/>
</dbReference>
<dbReference type="Pfam" id="PF00440">
    <property type="entry name" value="TetR_N"/>
    <property type="match status" value="1"/>
</dbReference>
<evidence type="ECO:0000256" key="3">
    <source>
        <dbReference type="ARBA" id="ARBA00023163"/>
    </source>
</evidence>
<dbReference type="PROSITE" id="PS50977">
    <property type="entry name" value="HTH_TETR_2"/>
    <property type="match status" value="1"/>
</dbReference>
<feature type="DNA-binding region" description="H-T-H motif" evidence="4">
    <location>
        <begin position="32"/>
        <end position="51"/>
    </location>
</feature>
<name>A0A2N9LZU0_9BACT</name>
<dbReference type="InterPro" id="IPR009057">
    <property type="entry name" value="Homeodomain-like_sf"/>
</dbReference>
<evidence type="ECO:0000259" key="5">
    <source>
        <dbReference type="PROSITE" id="PS50977"/>
    </source>
</evidence>
<keyword evidence="1" id="KW-0805">Transcription regulation</keyword>
<dbReference type="Gene3D" id="1.10.10.60">
    <property type="entry name" value="Homeodomain-like"/>
    <property type="match status" value="1"/>
</dbReference>
<proteinExistence type="predicted"/>
<dbReference type="InterPro" id="IPR036271">
    <property type="entry name" value="Tet_transcr_reg_TetR-rel_C_sf"/>
</dbReference>
<dbReference type="AlphaFoldDB" id="A0A2N9LZU0"/>
<evidence type="ECO:0000313" key="7">
    <source>
        <dbReference type="Proteomes" id="UP000239735"/>
    </source>
</evidence>
<keyword evidence="2 4" id="KW-0238">DNA-binding</keyword>
<evidence type="ECO:0000256" key="1">
    <source>
        <dbReference type="ARBA" id="ARBA00023015"/>
    </source>
</evidence>
<sequence length="194" mass="22185">MRYPQEHKAEVHRKIVKDASRRVRAEGLNRAAVAEVMRDTGLTHGGFYKHFESKDELLLESLSEAFRDIGDTLVRAAEQSPHREAAWKAIVKAYLSLEFCDHPEHGCPLPALAPELARVDQKMRRRILPQLVSYKDRMVPFMPGRRAADKERAFFVIFSTMSGAIEIARMLPEPAMREKVLSIARDFLLRSLDS</sequence>